<feature type="transmembrane region" description="Helical" evidence="1">
    <location>
        <begin position="101"/>
        <end position="119"/>
    </location>
</feature>
<dbReference type="AlphaFoldDB" id="A0A1M5ZBB9"/>
<evidence type="ECO:0000313" key="3">
    <source>
        <dbReference type="Proteomes" id="UP000184268"/>
    </source>
</evidence>
<dbReference type="STRING" id="299255.SAMN02745129_0147"/>
<dbReference type="OrthoDB" id="10005999at2"/>
<feature type="transmembrane region" description="Helical" evidence="1">
    <location>
        <begin position="125"/>
        <end position="144"/>
    </location>
</feature>
<keyword evidence="3" id="KW-1185">Reference proteome</keyword>
<proteinExistence type="predicted"/>
<protein>
    <submittedName>
        <fullName evidence="2">Uncharacterized protein</fullName>
    </submittedName>
</protein>
<keyword evidence="1" id="KW-1133">Transmembrane helix</keyword>
<dbReference type="Proteomes" id="UP000184268">
    <property type="component" value="Unassembled WGS sequence"/>
</dbReference>
<sequence length="145" mass="16008">MAISPTCPAARLHFWARPLVIVLCCTSAWFQVIPLMVLGLLAWCGLTWHLFHTEQTQSAQLQTERAMVELQSGLERVATALFGVLAVTLILHLLWMHQLRLALILMTTAACVKVVWNVIHLGRPGVPASLAIMLSAGSLYWVALV</sequence>
<dbReference type="RefSeq" id="WP_067661299.1">
    <property type="nucleotide sequence ID" value="NZ_FQXG01000010.1"/>
</dbReference>
<gene>
    <name evidence="2" type="ORF">SAMN02745129_0147</name>
</gene>
<evidence type="ECO:0000313" key="2">
    <source>
        <dbReference type="EMBL" id="SHI21514.1"/>
    </source>
</evidence>
<accession>A0A1M5ZBB9</accession>
<keyword evidence="1" id="KW-0472">Membrane</keyword>
<dbReference type="EMBL" id="FQXG01000010">
    <property type="protein sequence ID" value="SHI21514.1"/>
    <property type="molecule type" value="Genomic_DNA"/>
</dbReference>
<organism evidence="2 3">
    <name type="scientific">Ferrimonas marina</name>
    <dbReference type="NCBI Taxonomy" id="299255"/>
    <lineage>
        <taxon>Bacteria</taxon>
        <taxon>Pseudomonadati</taxon>
        <taxon>Pseudomonadota</taxon>
        <taxon>Gammaproteobacteria</taxon>
        <taxon>Alteromonadales</taxon>
        <taxon>Ferrimonadaceae</taxon>
        <taxon>Ferrimonas</taxon>
    </lineage>
</organism>
<name>A0A1M5ZBB9_9GAMM</name>
<keyword evidence="1" id="KW-0812">Transmembrane</keyword>
<feature type="transmembrane region" description="Helical" evidence="1">
    <location>
        <begin position="20"/>
        <end position="43"/>
    </location>
</feature>
<reference evidence="2 3" key="1">
    <citation type="submission" date="2016-11" db="EMBL/GenBank/DDBJ databases">
        <authorList>
            <person name="Jaros S."/>
            <person name="Januszkiewicz K."/>
            <person name="Wedrychowicz H."/>
        </authorList>
    </citation>
    <scope>NUCLEOTIDE SEQUENCE [LARGE SCALE GENOMIC DNA]</scope>
    <source>
        <strain evidence="2 3">DSM 16917</strain>
    </source>
</reference>
<evidence type="ECO:0000256" key="1">
    <source>
        <dbReference type="SAM" id="Phobius"/>
    </source>
</evidence>
<feature type="transmembrane region" description="Helical" evidence="1">
    <location>
        <begin position="77"/>
        <end position="94"/>
    </location>
</feature>